<feature type="transmembrane region" description="Helical" evidence="1">
    <location>
        <begin position="36"/>
        <end position="56"/>
    </location>
</feature>
<accession>A0A1R3GAD4</accession>
<keyword evidence="1" id="KW-1133">Transmembrane helix</keyword>
<protein>
    <submittedName>
        <fullName evidence="2">Uncharacterized protein</fullName>
    </submittedName>
</protein>
<keyword evidence="1" id="KW-0812">Transmembrane</keyword>
<comment type="caution">
    <text evidence="2">The sequence shown here is derived from an EMBL/GenBank/DDBJ whole genome shotgun (WGS) entry which is preliminary data.</text>
</comment>
<evidence type="ECO:0000313" key="2">
    <source>
        <dbReference type="EMBL" id="OMO55021.1"/>
    </source>
</evidence>
<dbReference type="EMBL" id="AWUE01023065">
    <property type="protein sequence ID" value="OMO55021.1"/>
    <property type="molecule type" value="Genomic_DNA"/>
</dbReference>
<dbReference type="AlphaFoldDB" id="A0A1R3GAD4"/>
<gene>
    <name evidence="2" type="ORF">COLO4_36243</name>
</gene>
<reference evidence="3" key="1">
    <citation type="submission" date="2013-09" db="EMBL/GenBank/DDBJ databases">
        <title>Corchorus olitorius genome sequencing.</title>
        <authorList>
            <person name="Alam M."/>
            <person name="Haque M.S."/>
            <person name="Islam M.S."/>
            <person name="Emdad E.M."/>
            <person name="Islam M.M."/>
            <person name="Ahmed B."/>
            <person name="Halim A."/>
            <person name="Hossen Q.M.M."/>
            <person name="Hossain M.Z."/>
            <person name="Ahmed R."/>
            <person name="Khan M.M."/>
            <person name="Islam R."/>
            <person name="Rashid M.M."/>
            <person name="Khan S.A."/>
            <person name="Rahman M.S."/>
            <person name="Alam M."/>
            <person name="Yahiya A.S."/>
            <person name="Khan M.S."/>
            <person name="Azam M.S."/>
            <person name="Haque T."/>
            <person name="Lashkar M.Z.H."/>
            <person name="Akhand A.I."/>
            <person name="Morshed G."/>
            <person name="Roy S."/>
            <person name="Uddin K.S."/>
            <person name="Rabeya T."/>
            <person name="Hossain A.S."/>
            <person name="Chowdhury A."/>
            <person name="Snigdha A.R."/>
            <person name="Mortoza M.S."/>
            <person name="Matin S.A."/>
            <person name="Hoque S.M.E."/>
            <person name="Islam M.K."/>
            <person name="Roy D.K."/>
            <person name="Haider R."/>
            <person name="Moosa M.M."/>
            <person name="Elias S.M."/>
            <person name="Hasan A.M."/>
            <person name="Jahan S."/>
            <person name="Shafiuddin M."/>
            <person name="Mahmood N."/>
            <person name="Shommy N.S."/>
        </authorList>
    </citation>
    <scope>NUCLEOTIDE SEQUENCE [LARGE SCALE GENOMIC DNA]</scope>
    <source>
        <strain evidence="3">cv. O-4</strain>
    </source>
</reference>
<evidence type="ECO:0000256" key="1">
    <source>
        <dbReference type="SAM" id="Phobius"/>
    </source>
</evidence>
<name>A0A1R3GAD4_9ROSI</name>
<keyword evidence="3" id="KW-1185">Reference proteome</keyword>
<proteinExistence type="predicted"/>
<evidence type="ECO:0000313" key="3">
    <source>
        <dbReference type="Proteomes" id="UP000187203"/>
    </source>
</evidence>
<dbReference type="Proteomes" id="UP000187203">
    <property type="component" value="Unassembled WGS sequence"/>
</dbReference>
<sequence length="125" mass="14489">MIKDAQLHYEAMCAELKRNHNLAAKDELDKLKKRDLVFFAMTCVPMTLALVELAFVQSSRFYLNGAAVFSHKKSYRIWNHNLAAKDELDKLKKRDPVFFTLSPEVQAATFIRERAFSFVVMFAQL</sequence>
<organism evidence="2 3">
    <name type="scientific">Corchorus olitorius</name>
    <dbReference type="NCBI Taxonomy" id="93759"/>
    <lineage>
        <taxon>Eukaryota</taxon>
        <taxon>Viridiplantae</taxon>
        <taxon>Streptophyta</taxon>
        <taxon>Embryophyta</taxon>
        <taxon>Tracheophyta</taxon>
        <taxon>Spermatophyta</taxon>
        <taxon>Magnoliopsida</taxon>
        <taxon>eudicotyledons</taxon>
        <taxon>Gunneridae</taxon>
        <taxon>Pentapetalae</taxon>
        <taxon>rosids</taxon>
        <taxon>malvids</taxon>
        <taxon>Malvales</taxon>
        <taxon>Malvaceae</taxon>
        <taxon>Grewioideae</taxon>
        <taxon>Apeibeae</taxon>
        <taxon>Corchorus</taxon>
    </lineage>
</organism>
<keyword evidence="1" id="KW-0472">Membrane</keyword>